<dbReference type="FunFam" id="1.10.10.10:FF:000001">
    <property type="entry name" value="LysR family transcriptional regulator"/>
    <property type="match status" value="1"/>
</dbReference>
<evidence type="ECO:0000313" key="7">
    <source>
        <dbReference type="Proteomes" id="UP000247772"/>
    </source>
</evidence>
<dbReference type="PANTHER" id="PTHR30537">
    <property type="entry name" value="HTH-TYPE TRANSCRIPTIONAL REGULATOR"/>
    <property type="match status" value="1"/>
</dbReference>
<dbReference type="OrthoDB" id="9786526at2"/>
<dbReference type="InterPro" id="IPR036388">
    <property type="entry name" value="WH-like_DNA-bd_sf"/>
</dbReference>
<dbReference type="Proteomes" id="UP000247772">
    <property type="component" value="Unassembled WGS sequence"/>
</dbReference>
<dbReference type="AlphaFoldDB" id="A0A2V4TRZ2"/>
<dbReference type="PROSITE" id="PS50931">
    <property type="entry name" value="HTH_LYSR"/>
    <property type="match status" value="1"/>
</dbReference>
<feature type="domain" description="HTH lysR-type" evidence="5">
    <location>
        <begin position="7"/>
        <end position="64"/>
    </location>
</feature>
<dbReference type="EMBL" id="QJSQ01000017">
    <property type="protein sequence ID" value="PYE20368.1"/>
    <property type="molecule type" value="Genomic_DNA"/>
</dbReference>
<dbReference type="SUPFAM" id="SSF46785">
    <property type="entry name" value="Winged helix' DNA-binding domain"/>
    <property type="match status" value="1"/>
</dbReference>
<dbReference type="InterPro" id="IPR000847">
    <property type="entry name" value="LysR_HTH_N"/>
</dbReference>
<evidence type="ECO:0000256" key="2">
    <source>
        <dbReference type="ARBA" id="ARBA00023015"/>
    </source>
</evidence>
<dbReference type="InterPro" id="IPR036390">
    <property type="entry name" value="WH_DNA-bd_sf"/>
</dbReference>
<dbReference type="GO" id="GO:0003700">
    <property type="term" value="F:DNA-binding transcription factor activity"/>
    <property type="evidence" value="ECO:0007669"/>
    <property type="project" value="InterPro"/>
</dbReference>
<protein>
    <submittedName>
        <fullName evidence="6">LysR family transcriptional regulator</fullName>
    </submittedName>
</protein>
<name>A0A2V4TRZ2_9BURK</name>
<organism evidence="6 7">
    <name type="scientific">Paraburkholderia silvatlantica</name>
    <dbReference type="NCBI Taxonomy" id="321895"/>
    <lineage>
        <taxon>Bacteria</taxon>
        <taxon>Pseudomonadati</taxon>
        <taxon>Pseudomonadota</taxon>
        <taxon>Betaproteobacteria</taxon>
        <taxon>Burkholderiales</taxon>
        <taxon>Burkholderiaceae</taxon>
        <taxon>Paraburkholderia</taxon>
    </lineage>
</organism>
<reference evidence="6 7" key="1">
    <citation type="submission" date="2018-06" db="EMBL/GenBank/DDBJ databases">
        <title>Genomic Encyclopedia of Type Strains, Phase IV (KMG-V): Genome sequencing to study the core and pangenomes of soil and plant-associated prokaryotes.</title>
        <authorList>
            <person name="Whitman W."/>
        </authorList>
    </citation>
    <scope>NUCLEOTIDE SEQUENCE [LARGE SCALE GENOMIC DNA]</scope>
    <source>
        <strain evidence="6 7">SRCL-318</strain>
    </source>
</reference>
<sequence length="314" mass="33461">MTDIRDVNLNRLAVFVAVVEAGSLTAAAERLGIAKTMASAHMQRLEREVGASLITRTTRQLSVTDAGRAFYDASCRILQMTEEALAAVSDEATPARGALRVSAPVDYGAQIVAPALVDLRAVYPELDIELICADHYVDLIGEGIDLAVRLGNLPDSNYRTVKLGSYVRWLVASPAFVARHGMPRSLNALTSLPHIAMTVLRHPSTLELTRDAGRLAAGRVTRGKVVRRVRCVNALSVNTATSARAAVLAGGGFAALTDFSTRADLVSGALVRLLPEWSGVPLNVQAVFAPTNYPSGKVRAVIEALKARIATRAV</sequence>
<gene>
    <name evidence="6" type="ORF">C7410_11758</name>
</gene>
<evidence type="ECO:0000259" key="5">
    <source>
        <dbReference type="PROSITE" id="PS50931"/>
    </source>
</evidence>
<keyword evidence="3" id="KW-0238">DNA-binding</keyword>
<dbReference type="InterPro" id="IPR005119">
    <property type="entry name" value="LysR_subst-bd"/>
</dbReference>
<comment type="similarity">
    <text evidence="1">Belongs to the LysR transcriptional regulatory family.</text>
</comment>
<evidence type="ECO:0000256" key="4">
    <source>
        <dbReference type="ARBA" id="ARBA00023163"/>
    </source>
</evidence>
<keyword evidence="4" id="KW-0804">Transcription</keyword>
<accession>A0A2V4TRZ2</accession>
<dbReference type="Gene3D" id="3.40.190.290">
    <property type="match status" value="1"/>
</dbReference>
<evidence type="ECO:0000256" key="1">
    <source>
        <dbReference type="ARBA" id="ARBA00009437"/>
    </source>
</evidence>
<dbReference type="GO" id="GO:0043565">
    <property type="term" value="F:sequence-specific DNA binding"/>
    <property type="evidence" value="ECO:0007669"/>
    <property type="project" value="TreeGrafter"/>
</dbReference>
<comment type="caution">
    <text evidence="6">The sequence shown here is derived from an EMBL/GenBank/DDBJ whole genome shotgun (WGS) entry which is preliminary data.</text>
</comment>
<dbReference type="Pfam" id="PF00126">
    <property type="entry name" value="HTH_1"/>
    <property type="match status" value="1"/>
</dbReference>
<proteinExistence type="inferred from homology"/>
<dbReference type="Pfam" id="PF03466">
    <property type="entry name" value="LysR_substrate"/>
    <property type="match status" value="1"/>
</dbReference>
<evidence type="ECO:0000313" key="6">
    <source>
        <dbReference type="EMBL" id="PYE20368.1"/>
    </source>
</evidence>
<dbReference type="PANTHER" id="PTHR30537:SF66">
    <property type="entry name" value="IRON-REGULATED VIRULENCE REGULATORY PROTEIN IRGB"/>
    <property type="match status" value="1"/>
</dbReference>
<dbReference type="InterPro" id="IPR058163">
    <property type="entry name" value="LysR-type_TF_proteobact-type"/>
</dbReference>
<keyword evidence="2" id="KW-0805">Transcription regulation</keyword>
<evidence type="ECO:0000256" key="3">
    <source>
        <dbReference type="ARBA" id="ARBA00023125"/>
    </source>
</evidence>
<dbReference type="RefSeq" id="WP_110856127.1">
    <property type="nucleotide sequence ID" value="NZ_QJSQ01000017.1"/>
</dbReference>
<dbReference type="CDD" id="cd08422">
    <property type="entry name" value="PBP2_CrgA_like"/>
    <property type="match status" value="1"/>
</dbReference>
<dbReference type="SUPFAM" id="SSF53850">
    <property type="entry name" value="Periplasmic binding protein-like II"/>
    <property type="match status" value="1"/>
</dbReference>
<dbReference type="Gene3D" id="1.10.10.10">
    <property type="entry name" value="Winged helix-like DNA-binding domain superfamily/Winged helix DNA-binding domain"/>
    <property type="match status" value="1"/>
</dbReference>
<dbReference type="GO" id="GO:0006351">
    <property type="term" value="P:DNA-templated transcription"/>
    <property type="evidence" value="ECO:0007669"/>
    <property type="project" value="TreeGrafter"/>
</dbReference>